<protein>
    <recommendedName>
        <fullName evidence="3">Flagellar protein</fullName>
    </recommendedName>
</protein>
<dbReference type="Proteomes" id="UP001580346">
    <property type="component" value="Unassembled WGS sequence"/>
</dbReference>
<proteinExistence type="predicted"/>
<evidence type="ECO:0000313" key="2">
    <source>
        <dbReference type="Proteomes" id="UP001580346"/>
    </source>
</evidence>
<dbReference type="EMBL" id="JBHHMI010000044">
    <property type="protein sequence ID" value="MFB5269872.1"/>
    <property type="molecule type" value="Genomic_DNA"/>
</dbReference>
<dbReference type="RefSeq" id="WP_375358142.1">
    <property type="nucleotide sequence ID" value="NZ_JBHHMI010000044.1"/>
</dbReference>
<name>A0ABV5B066_9BACL</name>
<keyword evidence="2" id="KW-1185">Reference proteome</keyword>
<sequence>MKLQVSNCPNCGSVYQNNLRELCPACSAQMDRQLDLCFDHLWRHPAATVEEVCEAAGVSLPLMTVWVKNGKFPSVYKNLSYPCESCQQPVHTGRLCPSCSGMFSEAARQIEAHLPRRFHSGTYKVAGRARI</sequence>
<reference evidence="1 2" key="1">
    <citation type="submission" date="2024-09" db="EMBL/GenBank/DDBJ databases">
        <title>Paenibacillus zeirhizospherea sp. nov., isolated from surface of the maize (Zea mays) roots in a horticulture field, Hungary.</title>
        <authorList>
            <person name="Marton D."/>
            <person name="Farkas M."/>
            <person name="Bedics A."/>
            <person name="Toth E."/>
            <person name="Tancsics A."/>
            <person name="Boka K."/>
            <person name="Maroti G."/>
            <person name="Kriszt B."/>
            <person name="Cserhati M."/>
        </authorList>
    </citation>
    <scope>NUCLEOTIDE SEQUENCE [LARGE SCALE GENOMIC DNA]</scope>
    <source>
        <strain evidence="1 2">KCTC 33519</strain>
    </source>
</reference>
<organism evidence="1 2">
    <name type="scientific">Paenibacillus enshidis</name>
    <dbReference type="NCBI Taxonomy" id="1458439"/>
    <lineage>
        <taxon>Bacteria</taxon>
        <taxon>Bacillati</taxon>
        <taxon>Bacillota</taxon>
        <taxon>Bacilli</taxon>
        <taxon>Bacillales</taxon>
        <taxon>Paenibacillaceae</taxon>
        <taxon>Paenibacillus</taxon>
    </lineage>
</organism>
<dbReference type="SUPFAM" id="SSF57802">
    <property type="entry name" value="Rubredoxin-like"/>
    <property type="match status" value="1"/>
</dbReference>
<comment type="caution">
    <text evidence="1">The sequence shown here is derived from an EMBL/GenBank/DDBJ whole genome shotgun (WGS) entry which is preliminary data.</text>
</comment>
<gene>
    <name evidence="1" type="ORF">ACE41H_24255</name>
</gene>
<evidence type="ECO:0000313" key="1">
    <source>
        <dbReference type="EMBL" id="MFB5269872.1"/>
    </source>
</evidence>
<accession>A0ABV5B066</accession>
<evidence type="ECO:0008006" key="3">
    <source>
        <dbReference type="Google" id="ProtNLM"/>
    </source>
</evidence>